<dbReference type="OrthoDB" id="9810913at2"/>
<dbReference type="AlphaFoldDB" id="A0A142ER32"/>
<keyword evidence="6" id="KW-0032">Aminotransferase</keyword>
<dbReference type="GO" id="GO:0030170">
    <property type="term" value="F:pyridoxal phosphate binding"/>
    <property type="evidence" value="ECO:0007669"/>
    <property type="project" value="TreeGrafter"/>
</dbReference>
<evidence type="ECO:0000313" key="6">
    <source>
        <dbReference type="EMBL" id="AMQ57587.1"/>
    </source>
</evidence>
<dbReference type="CDD" id="cd00616">
    <property type="entry name" value="AHBA_syn"/>
    <property type="match status" value="1"/>
</dbReference>
<dbReference type="InterPro" id="IPR000653">
    <property type="entry name" value="DegT/StrS_aminotransferase"/>
</dbReference>
<keyword evidence="1 4" id="KW-0663">Pyridoxal phosphate</keyword>
<dbReference type="InterPro" id="IPR015421">
    <property type="entry name" value="PyrdxlP-dep_Trfase_major"/>
</dbReference>
<dbReference type="EMBL" id="CP012836">
    <property type="protein sequence ID" value="AMQ57587.1"/>
    <property type="molecule type" value="Genomic_DNA"/>
</dbReference>
<comment type="similarity">
    <text evidence="2 5">Belongs to the DegT/DnrJ/EryC1 family.</text>
</comment>
<sequence>MIPVTKPYLPPFSEYQEYLEGIWKRQWLTNNGPLVNELELKISEYLGVENFLFLGNGTIALQIAIKALDLKGEIITTPFSYVATTSSIVWEGCTPVFVDIDPNTLNIDAKKIEEAITERTTAILATHVYGNPCDVEEIQKIASRNKLKVIYDGAHSFGVTYKRKSLFEFGDITTVSFHATKLFHTVEGGGVFSSDHSLIQKMAYQRNFGHDGPEAFQGLGINGKNSEFHAAMGLTNLKVLPKIIQKRKELSKYYNERLADLNLSRPLQNSQVEYNYGYYPVIFPSEEQLMKCVKKLNRSEIYPRRYFYPSLDQLPYVHSKPVPVTESIAKRVLCLPLYYELSFEEVDLICRLIKSVWMHG</sequence>
<evidence type="ECO:0000256" key="2">
    <source>
        <dbReference type="ARBA" id="ARBA00037999"/>
    </source>
</evidence>
<dbReference type="KEGG" id="alm:AO498_14145"/>
<dbReference type="InterPro" id="IPR015424">
    <property type="entry name" value="PyrdxlP-dep_Trfase"/>
</dbReference>
<name>A0A142ER32_9BACT</name>
<reference evidence="6 7" key="2">
    <citation type="journal article" date="2016" name="Genome Announc.">
        <title>Complete Genome Sequence of Algoriphagus sp. Strain M8-2, Isolated from a Brackish Lake.</title>
        <authorList>
            <person name="Muraguchi Y."/>
            <person name="Kushimoto K."/>
            <person name="Ohtsubo Y."/>
            <person name="Suzuki T."/>
            <person name="Dohra H."/>
            <person name="Kimbara K."/>
            <person name="Shintani M."/>
        </authorList>
    </citation>
    <scope>NUCLEOTIDE SEQUENCE [LARGE SCALE GENOMIC DNA]</scope>
    <source>
        <strain evidence="6 7">M8-2</strain>
    </source>
</reference>
<dbReference type="RefSeq" id="WP_067549037.1">
    <property type="nucleotide sequence ID" value="NZ_CP012836.1"/>
</dbReference>
<gene>
    <name evidence="6" type="ORF">AO498_14145</name>
</gene>
<dbReference type="Gene3D" id="3.40.640.10">
    <property type="entry name" value="Type I PLP-dependent aspartate aminotransferase-like (Major domain)"/>
    <property type="match status" value="1"/>
</dbReference>
<evidence type="ECO:0000256" key="1">
    <source>
        <dbReference type="ARBA" id="ARBA00022898"/>
    </source>
</evidence>
<dbReference type="PATRIC" id="fig|1727163.4.peg.2968"/>
<organism evidence="6 7">
    <name type="scientific">Algoriphagus sanaruensis</name>
    <dbReference type="NCBI Taxonomy" id="1727163"/>
    <lineage>
        <taxon>Bacteria</taxon>
        <taxon>Pseudomonadati</taxon>
        <taxon>Bacteroidota</taxon>
        <taxon>Cytophagia</taxon>
        <taxon>Cytophagales</taxon>
        <taxon>Cyclobacteriaceae</taxon>
        <taxon>Algoriphagus</taxon>
    </lineage>
</organism>
<dbReference type="STRING" id="1727163.AO498_14145"/>
<protein>
    <submittedName>
        <fullName evidence="6">Aminotransferase DegT</fullName>
    </submittedName>
</protein>
<feature type="modified residue" description="N6-(pyridoxal phosphate)lysine" evidence="4">
    <location>
        <position position="181"/>
    </location>
</feature>
<dbReference type="GO" id="GO:0008483">
    <property type="term" value="F:transaminase activity"/>
    <property type="evidence" value="ECO:0007669"/>
    <property type="project" value="UniProtKB-KW"/>
</dbReference>
<evidence type="ECO:0000256" key="4">
    <source>
        <dbReference type="PIRSR" id="PIRSR000390-2"/>
    </source>
</evidence>
<dbReference type="PANTHER" id="PTHR30244:SF9">
    <property type="entry name" value="PROTEIN RV3402C"/>
    <property type="match status" value="1"/>
</dbReference>
<reference evidence="7" key="1">
    <citation type="submission" date="2015-09" db="EMBL/GenBank/DDBJ databases">
        <title>Complete sequence of Algoriphagus sp. M8-2.</title>
        <authorList>
            <person name="Shintani M."/>
        </authorList>
    </citation>
    <scope>NUCLEOTIDE SEQUENCE [LARGE SCALE GENOMIC DNA]</scope>
    <source>
        <strain evidence="7">M8-2</strain>
    </source>
</reference>
<feature type="active site" description="Proton acceptor" evidence="3">
    <location>
        <position position="181"/>
    </location>
</feature>
<keyword evidence="7" id="KW-1185">Reference proteome</keyword>
<dbReference type="PANTHER" id="PTHR30244">
    <property type="entry name" value="TRANSAMINASE"/>
    <property type="match status" value="1"/>
</dbReference>
<dbReference type="PIRSF" id="PIRSF000390">
    <property type="entry name" value="PLP_StrS"/>
    <property type="match status" value="1"/>
</dbReference>
<evidence type="ECO:0000256" key="5">
    <source>
        <dbReference type="RuleBase" id="RU004508"/>
    </source>
</evidence>
<keyword evidence="6" id="KW-0808">Transferase</keyword>
<accession>A0A142ER32</accession>
<dbReference type="SUPFAM" id="SSF53383">
    <property type="entry name" value="PLP-dependent transferases"/>
    <property type="match status" value="1"/>
</dbReference>
<proteinExistence type="inferred from homology"/>
<dbReference type="Pfam" id="PF01041">
    <property type="entry name" value="DegT_DnrJ_EryC1"/>
    <property type="match status" value="1"/>
</dbReference>
<dbReference type="GO" id="GO:0000271">
    <property type="term" value="P:polysaccharide biosynthetic process"/>
    <property type="evidence" value="ECO:0007669"/>
    <property type="project" value="TreeGrafter"/>
</dbReference>
<dbReference type="Proteomes" id="UP000073816">
    <property type="component" value="Chromosome"/>
</dbReference>
<evidence type="ECO:0000313" key="7">
    <source>
        <dbReference type="Proteomes" id="UP000073816"/>
    </source>
</evidence>
<evidence type="ECO:0000256" key="3">
    <source>
        <dbReference type="PIRSR" id="PIRSR000390-1"/>
    </source>
</evidence>